<sequence length="1375" mass="150876">MQNAMFDHGEVGLDTCSSDHIYRDSSLLADVKESDCHLLVSGIDSSSGLLLKREGLGRYGVAYTSHRVGGNVVSLGKLRADGYRVDYLANSNCFRVSDSKSASYFQMRPDFIYTNRDNTLDSANTRRAAACPAILTTVGEREAQFTPRQVAAAKEALELVRKLGYPSIRAVRQGMISGAIKNCDVTVRDIDRSIALWGPALPALKGRTTGHKTPAVPEAPLTMPFRDAQMCCDIMAVDRNLFLISVVKPFQFFMATPIRNKSAEDIHAALTKQLKTLRGHQVIVRMIHSDRESGVKAVVDWMHENGILPELTGAGEAVQAAERGIRLVKERARAVISGLPFVLPRLLVPALVEYCVQRINGLQSSVSSGALSGRSPKEEMTGRVLDAKRDLALGFGDYVQVHAAHVDNSMAERTVGCIALHPTENLSGAWNFLNLNTVAMTVRQSWTSLPTPDFVLDRLNELAATRGQVEVGIEGNASVSLDEQQQGLPAEGAGEEGELEEQSENELPDMLEGDWEESMEDGGIRDPEHAMKSSKASVTPDGEVEVEVAEQRDVPSVTDLPAVMERLDAEHETREGGTLDPKNALQQSPSMDTFVSADRREQRNMTVVSNAQNALEDQIGCTRELNEPRGERPGELRSVAGRTSDKAGIDEPRAQIAGKRTQDNTGDDWERNLRTRIMPARMPHETDSAGHAEQRTGLARKASLGAPQDTVLFKSEGPTSAASRKASRHGPRRSLRPGVQLEVQCPTTDPGTADAVLRGAVIDARLAELETRERQLLRAIRLASIEKRLKEIDAREEELRLEKRLKRKSREAGNDEHAEDDAEAASTKRARAFVVKAVRAGMALNLSVKKAVKKFGSKAMEAIVREVAQLDQRYGYGVVEPVDTKTMTPQERKSIIPSHMFVKEKLDSTGAVEKVKARIVAGGNKQDAVLYPDRSAPTAATDSVLILAAIAAREGRSVGKMDFPGAFLHAPMPADVPATHMRIDSFLADVLVRLDQKYEQYLRKDGSLVVKLTKALYGTLIAARQWYMKVAGLFEDLGFVVNPYDACVFNRESVSMILHVDDVMLFGKSEAAVKGVMKEVRDKYPGLTCETGVKIDYLGMLFDFRKKGFVTISMQGYVDALIEESGTRGTAKTPAGASLYEVRSDAVGLGAERARRYHTLVCKLLYLAKRIRPDLLTTVAMLVTRTDKPSVDDEMKLSRALKYLNGTRGLHLTLGASDELAVIGAVDASFAVHADCKSVSGTAVTLGRGTIFAKSAKQRLVTRSSTEAELVGASEALGQVLWTANFLKSQGYKVKESVILQDNLSTIAMLQRGRSNSARTRHVNIRYYFVHDYLRRGELRIEHCPSQDLVADILTKPIQGDRFVRLRDKLLGVTE</sequence>
<evidence type="ECO:0000313" key="5">
    <source>
        <dbReference type="Proteomes" id="UP000324585"/>
    </source>
</evidence>
<accession>A0A5J4Z001</accession>
<feature type="compositionally biased region" description="Low complexity" evidence="2">
    <location>
        <begin position="483"/>
        <end position="492"/>
    </location>
</feature>
<evidence type="ECO:0000259" key="3">
    <source>
        <dbReference type="PROSITE" id="PS50994"/>
    </source>
</evidence>
<dbReference type="OMA" id="YLANSNC"/>
<dbReference type="EMBL" id="VRMN01000002">
    <property type="protein sequence ID" value="KAA8496304.1"/>
    <property type="molecule type" value="Genomic_DNA"/>
</dbReference>
<dbReference type="Proteomes" id="UP000324585">
    <property type="component" value="Unassembled WGS sequence"/>
</dbReference>
<dbReference type="PANTHER" id="PTHR11439">
    <property type="entry name" value="GAG-POL-RELATED RETROTRANSPOSON"/>
    <property type="match status" value="1"/>
</dbReference>
<evidence type="ECO:0000256" key="1">
    <source>
        <dbReference type="SAM" id="Coils"/>
    </source>
</evidence>
<dbReference type="PANTHER" id="PTHR11439:SF467">
    <property type="entry name" value="INTEGRASE CATALYTIC DOMAIN-CONTAINING PROTEIN"/>
    <property type="match status" value="1"/>
</dbReference>
<dbReference type="OrthoDB" id="430476at2759"/>
<dbReference type="Pfam" id="PF07727">
    <property type="entry name" value="RVT_2"/>
    <property type="match status" value="1"/>
</dbReference>
<feature type="region of interest" description="Disordered" evidence="2">
    <location>
        <begin position="570"/>
        <end position="590"/>
    </location>
</feature>
<feature type="compositionally biased region" description="Acidic residues" evidence="2">
    <location>
        <begin position="493"/>
        <end position="520"/>
    </location>
</feature>
<gene>
    <name evidence="4" type="ORF">FVE85_0033</name>
</gene>
<feature type="region of interest" description="Disordered" evidence="2">
    <location>
        <begin position="623"/>
        <end position="670"/>
    </location>
</feature>
<dbReference type="PROSITE" id="PS50994">
    <property type="entry name" value="INTEGRASE"/>
    <property type="match status" value="1"/>
</dbReference>
<protein>
    <submittedName>
        <fullName evidence="4">Copia protein</fullName>
    </submittedName>
</protein>
<organism evidence="4 5">
    <name type="scientific">Porphyridium purpureum</name>
    <name type="common">Red alga</name>
    <name type="synonym">Porphyridium cruentum</name>
    <dbReference type="NCBI Taxonomy" id="35688"/>
    <lineage>
        <taxon>Eukaryota</taxon>
        <taxon>Rhodophyta</taxon>
        <taxon>Bangiophyceae</taxon>
        <taxon>Porphyridiales</taxon>
        <taxon>Porphyridiaceae</taxon>
        <taxon>Porphyridium</taxon>
    </lineage>
</organism>
<feature type="compositionally biased region" description="Basic and acidic residues" evidence="2">
    <location>
        <begin position="522"/>
        <end position="531"/>
    </location>
</feature>
<feature type="compositionally biased region" description="Basic and acidic residues" evidence="2">
    <location>
        <begin position="643"/>
        <end position="653"/>
    </location>
</feature>
<dbReference type="InterPro" id="IPR001584">
    <property type="entry name" value="Integrase_cat-core"/>
</dbReference>
<reference evidence="5" key="1">
    <citation type="journal article" date="2019" name="Nat. Commun.">
        <title>Expansion of phycobilisome linker gene families in mesophilic red algae.</title>
        <authorList>
            <person name="Lee J."/>
            <person name="Kim D."/>
            <person name="Bhattacharya D."/>
            <person name="Yoon H.S."/>
        </authorList>
    </citation>
    <scope>NUCLEOTIDE SEQUENCE [LARGE SCALE GENOMIC DNA]</scope>
    <source>
        <strain evidence="5">CCMP 1328</strain>
    </source>
</reference>
<evidence type="ECO:0000313" key="4">
    <source>
        <dbReference type="EMBL" id="KAA8496304.1"/>
    </source>
</evidence>
<dbReference type="InterPro" id="IPR013103">
    <property type="entry name" value="RVT_2"/>
</dbReference>
<name>A0A5J4Z001_PORPP</name>
<evidence type="ECO:0000256" key="2">
    <source>
        <dbReference type="SAM" id="MobiDB-lite"/>
    </source>
</evidence>
<feature type="region of interest" description="Disordered" evidence="2">
    <location>
        <begin position="702"/>
        <end position="738"/>
    </location>
</feature>
<feature type="domain" description="Integrase catalytic" evidence="3">
    <location>
        <begin position="216"/>
        <end position="384"/>
    </location>
</feature>
<feature type="coiled-coil region" evidence="1">
    <location>
        <begin position="766"/>
        <end position="802"/>
    </location>
</feature>
<keyword evidence="5" id="KW-1185">Reference proteome</keyword>
<feature type="compositionally biased region" description="Basic residues" evidence="2">
    <location>
        <begin position="725"/>
        <end position="735"/>
    </location>
</feature>
<comment type="caution">
    <text evidence="4">The sequence shown here is derived from an EMBL/GenBank/DDBJ whole genome shotgun (WGS) entry which is preliminary data.</text>
</comment>
<dbReference type="CDD" id="cd09272">
    <property type="entry name" value="RNase_HI_RT_Ty1"/>
    <property type="match status" value="1"/>
</dbReference>
<feature type="region of interest" description="Disordered" evidence="2">
    <location>
        <begin position="479"/>
        <end position="542"/>
    </location>
</feature>
<proteinExistence type="predicted"/>
<keyword evidence="1" id="KW-0175">Coiled coil</keyword>
<feature type="compositionally biased region" description="Basic and acidic residues" evidence="2">
    <location>
        <begin position="624"/>
        <end position="635"/>
    </location>
</feature>
<dbReference type="GO" id="GO:0015074">
    <property type="term" value="P:DNA integration"/>
    <property type="evidence" value="ECO:0007669"/>
    <property type="project" value="InterPro"/>
</dbReference>